<dbReference type="PROSITE" id="PS00639">
    <property type="entry name" value="THIOL_PROTEASE_HIS"/>
    <property type="match status" value="1"/>
</dbReference>
<dbReference type="CDD" id="cd02248">
    <property type="entry name" value="Peptidase_C1A"/>
    <property type="match status" value="1"/>
</dbReference>
<dbReference type="InterPro" id="IPR039417">
    <property type="entry name" value="Peptidase_C1A_papain-like"/>
</dbReference>
<keyword evidence="4" id="KW-0732">Signal</keyword>
<dbReference type="Pfam" id="PF00112">
    <property type="entry name" value="Peptidase_C1"/>
    <property type="match status" value="1"/>
</dbReference>
<evidence type="ECO:0000256" key="3">
    <source>
        <dbReference type="ARBA" id="ARBA00023157"/>
    </source>
</evidence>
<comment type="similarity">
    <text evidence="1">Belongs to the peptidase C1 family.</text>
</comment>
<gene>
    <name evidence="7" type="ORF">LSP00402_LOCUS19432</name>
</gene>
<evidence type="ECO:0000256" key="1">
    <source>
        <dbReference type="ARBA" id="ARBA00008455"/>
    </source>
</evidence>
<dbReference type="GO" id="GO:0008234">
    <property type="term" value="F:cysteine-type peptidase activity"/>
    <property type="evidence" value="ECO:0007669"/>
    <property type="project" value="InterPro"/>
</dbReference>
<dbReference type="SMART" id="SM00645">
    <property type="entry name" value="Pept_C1"/>
    <property type="match status" value="1"/>
</dbReference>
<feature type="domain" description="Peptidase C1A papain C-terminal" evidence="5">
    <location>
        <begin position="145"/>
        <end position="371"/>
    </location>
</feature>
<dbReference type="GO" id="GO:0006508">
    <property type="term" value="P:proteolysis"/>
    <property type="evidence" value="ECO:0007669"/>
    <property type="project" value="InterPro"/>
</dbReference>
<dbReference type="Pfam" id="PF08246">
    <property type="entry name" value="Inhibitor_I29"/>
    <property type="match status" value="1"/>
</dbReference>
<evidence type="ECO:0000256" key="2">
    <source>
        <dbReference type="ARBA" id="ARBA00023145"/>
    </source>
</evidence>
<dbReference type="SUPFAM" id="SSF54001">
    <property type="entry name" value="Cysteine proteinases"/>
    <property type="match status" value="1"/>
</dbReference>
<dbReference type="InterPro" id="IPR000668">
    <property type="entry name" value="Peptidase_C1A_C"/>
</dbReference>
<evidence type="ECO:0000259" key="6">
    <source>
        <dbReference type="SMART" id="SM00848"/>
    </source>
</evidence>
<dbReference type="InterPro" id="IPR000169">
    <property type="entry name" value="Pept_cys_AS"/>
</dbReference>
<dbReference type="PROSITE" id="PS00139">
    <property type="entry name" value="THIOL_PROTEASE_CYS"/>
    <property type="match status" value="1"/>
</dbReference>
<protein>
    <submittedName>
        <fullName evidence="7">Uncharacterized protein</fullName>
    </submittedName>
</protein>
<dbReference type="PANTHER" id="PTHR12411">
    <property type="entry name" value="CYSTEINE PROTEASE FAMILY C1-RELATED"/>
    <property type="match status" value="1"/>
</dbReference>
<dbReference type="InterPro" id="IPR013128">
    <property type="entry name" value="Peptidase_C1A"/>
</dbReference>
<evidence type="ECO:0000259" key="5">
    <source>
        <dbReference type="SMART" id="SM00645"/>
    </source>
</evidence>
<feature type="chain" id="PRO_5031387691" evidence="4">
    <location>
        <begin position="18"/>
        <end position="417"/>
    </location>
</feature>
<dbReference type="InterPro" id="IPR013201">
    <property type="entry name" value="Prot_inhib_I29"/>
</dbReference>
<keyword evidence="3" id="KW-1015">Disulfide bond</keyword>
<proteinExistence type="inferred from homology"/>
<sequence length="417" mass="45812">MQAVALGLCLGFPTASARWKQGALEAEKGFAMVQARARVTEIQLTHGESYTFEEYMVDFGKKYSSAAEMEKRKVIFARNLAEIVNHNNGNYTWKKHVNRFADLSKDEFREQTRGFDLRKHRRHINFIARRFNKTTTAKASNTKTCGKTLDYRTMDIMSPIKNQGMCGSCWAYSSTEALEAHLALAEQKKVVLSAQHMTSCTPNPEHCGGTGGCMGATAELAFEYVKTGPSGGITLESEYGPTSYISGQTGECNDEMIDSKQCVAALADYGTSINDEDAVVEALCNHGPVVIGVDATDWGAYSRGILMDTENWKCGWDVDHAVLLVGFGQEEVPGMDKPVKYWIIRNSWGPSWGEGGYIRIHRPDTVPSGLDVTPLDGNACEGETDPIELKGYCGMLSGSAWPLGVSSKNCESAERWA</sequence>
<evidence type="ECO:0000256" key="4">
    <source>
        <dbReference type="SAM" id="SignalP"/>
    </source>
</evidence>
<dbReference type="SMART" id="SM00848">
    <property type="entry name" value="Inhibitor_I29"/>
    <property type="match status" value="1"/>
</dbReference>
<keyword evidence="2" id="KW-0865">Zymogen</keyword>
<dbReference type="Gene3D" id="3.90.70.10">
    <property type="entry name" value="Cysteine proteinases"/>
    <property type="match status" value="1"/>
</dbReference>
<dbReference type="InterPro" id="IPR025660">
    <property type="entry name" value="Pept_his_AS"/>
</dbReference>
<dbReference type="InterPro" id="IPR038765">
    <property type="entry name" value="Papain-like_cys_pep_sf"/>
</dbReference>
<dbReference type="PRINTS" id="PR00705">
    <property type="entry name" value="PAPAIN"/>
</dbReference>
<organism evidence="7">
    <name type="scientific">Lotharella oceanica</name>
    <dbReference type="NCBI Taxonomy" id="641309"/>
    <lineage>
        <taxon>Eukaryota</taxon>
        <taxon>Sar</taxon>
        <taxon>Rhizaria</taxon>
        <taxon>Cercozoa</taxon>
        <taxon>Chlorarachniophyceae</taxon>
        <taxon>Lotharella</taxon>
    </lineage>
</organism>
<feature type="domain" description="Cathepsin propeptide inhibitor" evidence="6">
    <location>
        <begin position="52"/>
        <end position="108"/>
    </location>
</feature>
<evidence type="ECO:0000313" key="7">
    <source>
        <dbReference type="EMBL" id="CAD9775435.1"/>
    </source>
</evidence>
<dbReference type="PROSITE" id="PS00640">
    <property type="entry name" value="THIOL_PROTEASE_ASN"/>
    <property type="match status" value="1"/>
</dbReference>
<feature type="signal peptide" evidence="4">
    <location>
        <begin position="1"/>
        <end position="17"/>
    </location>
</feature>
<dbReference type="AlphaFoldDB" id="A0A7S2U0H0"/>
<dbReference type="EMBL" id="HBHP01031518">
    <property type="protein sequence ID" value="CAD9775435.1"/>
    <property type="molecule type" value="Transcribed_RNA"/>
</dbReference>
<reference evidence="7" key="1">
    <citation type="submission" date="2021-01" db="EMBL/GenBank/DDBJ databases">
        <authorList>
            <person name="Corre E."/>
            <person name="Pelletier E."/>
            <person name="Niang G."/>
            <person name="Scheremetjew M."/>
            <person name="Finn R."/>
            <person name="Kale V."/>
            <person name="Holt S."/>
            <person name="Cochrane G."/>
            <person name="Meng A."/>
            <person name="Brown T."/>
            <person name="Cohen L."/>
        </authorList>
    </citation>
    <scope>NUCLEOTIDE SEQUENCE</scope>
    <source>
        <strain evidence="7">CCMP622</strain>
    </source>
</reference>
<accession>A0A7S2U0H0</accession>
<name>A0A7S2U0H0_9EUKA</name>
<dbReference type="InterPro" id="IPR025661">
    <property type="entry name" value="Pept_asp_AS"/>
</dbReference>